<dbReference type="InterPro" id="IPR050486">
    <property type="entry name" value="Mannose-1P_guanyltransferase"/>
</dbReference>
<dbReference type="InterPro" id="IPR029044">
    <property type="entry name" value="Nucleotide-diphossugar_trans"/>
</dbReference>
<dbReference type="EMBL" id="KF901069">
    <property type="protein sequence ID" value="AIF16968.1"/>
    <property type="molecule type" value="Genomic_DNA"/>
</dbReference>
<dbReference type="Gene3D" id="3.90.550.10">
    <property type="entry name" value="Spore Coat Polysaccharide Biosynthesis Protein SpsA, Chain A"/>
    <property type="match status" value="1"/>
</dbReference>
<sequence>MAQQEYKFMKAVILAGGLGKRLRPLTNNKPKPMMPLGGKPILVHVINWVKKNGIKEIVLCVSYLHKTIEDYFGDGKKFGVKIEYAISSKPLATAGQLKTAEKFIDDTFVCVYGDTLLDFNLKNMIRQHKKKKSLITMSLYEYKTNIRYGVIDTKNNGKVSGWNEKPEIKSKVNMGCYVMEPTTLSFIPKNRPFGMDVVIKKAISKRKAVNSFLSKKGFIDIGDKETYEKINLQYRKKTGKI</sequence>
<dbReference type="SUPFAM" id="SSF53448">
    <property type="entry name" value="Nucleotide-diphospho-sugar transferases"/>
    <property type="match status" value="1"/>
</dbReference>
<dbReference type="Pfam" id="PF00483">
    <property type="entry name" value="NTP_transferase"/>
    <property type="match status" value="1"/>
</dbReference>
<dbReference type="CDD" id="cd04181">
    <property type="entry name" value="NTP_transferase"/>
    <property type="match status" value="1"/>
</dbReference>
<gene>
    <name evidence="2" type="primary">GMPP</name>
</gene>
<keyword evidence="2" id="KW-0808">Transferase</keyword>
<proteinExistence type="predicted"/>
<feature type="domain" description="Nucleotidyl transferase" evidence="1">
    <location>
        <begin position="10"/>
        <end position="236"/>
    </location>
</feature>
<dbReference type="InterPro" id="IPR005835">
    <property type="entry name" value="NTP_transferase_dom"/>
</dbReference>
<dbReference type="AlphaFoldDB" id="A0A075HSW2"/>
<keyword evidence="2" id="KW-0548">Nucleotidyltransferase</keyword>
<accession>A0A075HSW2</accession>
<dbReference type="PANTHER" id="PTHR22572">
    <property type="entry name" value="SUGAR-1-PHOSPHATE GUANYL TRANSFERASE"/>
    <property type="match status" value="1"/>
</dbReference>
<dbReference type="EC" id="2.7.7.13" evidence="2"/>
<organism evidence="2">
    <name type="scientific">uncultured marine thaumarchaeote KM3_75_F06</name>
    <dbReference type="NCBI Taxonomy" id="1456280"/>
    <lineage>
        <taxon>Archaea</taxon>
        <taxon>Nitrososphaerota</taxon>
        <taxon>environmental samples</taxon>
    </lineage>
</organism>
<evidence type="ECO:0000313" key="2">
    <source>
        <dbReference type="EMBL" id="AIF16968.1"/>
    </source>
</evidence>
<evidence type="ECO:0000259" key="1">
    <source>
        <dbReference type="Pfam" id="PF00483"/>
    </source>
</evidence>
<protein>
    <submittedName>
        <fullName evidence="2">Nucleotidyl transferase (GMPP)</fullName>
        <ecNumber evidence="2">2.7.7.13</ecNumber>
    </submittedName>
</protein>
<reference evidence="2" key="1">
    <citation type="journal article" date="2014" name="Genome Biol. Evol.">
        <title>Pangenome evidence for extensive interdomain horizontal transfer affecting lineage core and shell genes in uncultured planktonic thaumarchaeota and euryarchaeota.</title>
        <authorList>
            <person name="Deschamps P."/>
            <person name="Zivanovic Y."/>
            <person name="Moreira D."/>
            <person name="Rodriguez-Valera F."/>
            <person name="Lopez-Garcia P."/>
        </authorList>
    </citation>
    <scope>NUCLEOTIDE SEQUENCE</scope>
</reference>
<dbReference type="GO" id="GO:0004475">
    <property type="term" value="F:mannose-1-phosphate guanylyltransferase (GTP) activity"/>
    <property type="evidence" value="ECO:0007669"/>
    <property type="project" value="UniProtKB-EC"/>
</dbReference>
<name>A0A075HSW2_9ARCH</name>